<keyword evidence="1" id="KW-1133">Transmembrane helix</keyword>
<gene>
    <name evidence="2" type="ORF">GCM10022207_52200</name>
</gene>
<sequence length="156" mass="17503">MLQAEAAVDGWYALLTSVPADQADAGQALIHYKGQGAVERRYHDFKGPFAVAPVFVQHNRRVAALIQVICLALLVFSLIERQVRRALGPEQTTSGLYPDNRRVRPTGRMIFYHLGELTLRIGNVTDPPTVQITRGVQLHLLDLFDTDIGQTRWPQM</sequence>
<organism evidence="2 3">
    <name type="scientific">Streptomyces lannensis</name>
    <dbReference type="NCBI Taxonomy" id="766498"/>
    <lineage>
        <taxon>Bacteria</taxon>
        <taxon>Bacillati</taxon>
        <taxon>Actinomycetota</taxon>
        <taxon>Actinomycetes</taxon>
        <taxon>Kitasatosporales</taxon>
        <taxon>Streptomycetaceae</taxon>
        <taxon>Streptomyces</taxon>
    </lineage>
</organism>
<keyword evidence="3" id="KW-1185">Reference proteome</keyword>
<evidence type="ECO:0000313" key="3">
    <source>
        <dbReference type="Proteomes" id="UP001501563"/>
    </source>
</evidence>
<feature type="transmembrane region" description="Helical" evidence="1">
    <location>
        <begin position="62"/>
        <end position="79"/>
    </location>
</feature>
<protein>
    <recommendedName>
        <fullName evidence="4">Transposase</fullName>
    </recommendedName>
</protein>
<keyword evidence="1" id="KW-0472">Membrane</keyword>
<dbReference type="RefSeq" id="WP_345551460.1">
    <property type="nucleotide sequence ID" value="NZ_BAAAZA010000015.1"/>
</dbReference>
<evidence type="ECO:0008006" key="4">
    <source>
        <dbReference type="Google" id="ProtNLM"/>
    </source>
</evidence>
<dbReference type="Proteomes" id="UP001501563">
    <property type="component" value="Unassembled WGS sequence"/>
</dbReference>
<name>A0ABP7KIN7_9ACTN</name>
<evidence type="ECO:0000313" key="2">
    <source>
        <dbReference type="EMBL" id="GAA3879130.1"/>
    </source>
</evidence>
<keyword evidence="1" id="KW-0812">Transmembrane</keyword>
<reference evidence="3" key="1">
    <citation type="journal article" date="2019" name="Int. J. Syst. Evol. Microbiol.">
        <title>The Global Catalogue of Microorganisms (GCM) 10K type strain sequencing project: providing services to taxonomists for standard genome sequencing and annotation.</title>
        <authorList>
            <consortium name="The Broad Institute Genomics Platform"/>
            <consortium name="The Broad Institute Genome Sequencing Center for Infectious Disease"/>
            <person name="Wu L."/>
            <person name="Ma J."/>
        </authorList>
    </citation>
    <scope>NUCLEOTIDE SEQUENCE [LARGE SCALE GENOMIC DNA]</scope>
    <source>
        <strain evidence="3">JCM 16578</strain>
    </source>
</reference>
<proteinExistence type="predicted"/>
<dbReference type="EMBL" id="BAAAZA010000015">
    <property type="protein sequence ID" value="GAA3879130.1"/>
    <property type="molecule type" value="Genomic_DNA"/>
</dbReference>
<evidence type="ECO:0000256" key="1">
    <source>
        <dbReference type="SAM" id="Phobius"/>
    </source>
</evidence>
<comment type="caution">
    <text evidence="2">The sequence shown here is derived from an EMBL/GenBank/DDBJ whole genome shotgun (WGS) entry which is preliminary data.</text>
</comment>
<accession>A0ABP7KIN7</accession>